<keyword evidence="3" id="KW-1185">Reference proteome</keyword>
<dbReference type="AlphaFoldDB" id="A0A4R7C4R5"/>
<gene>
    <name evidence="2" type="ORF">EV668_0639</name>
</gene>
<dbReference type="PANTHER" id="PTHR12277:SF81">
    <property type="entry name" value="PROTEIN ABHD13"/>
    <property type="match status" value="1"/>
</dbReference>
<dbReference type="RefSeq" id="WP_133768385.1">
    <property type="nucleotide sequence ID" value="NZ_SNZR01000011.1"/>
</dbReference>
<proteinExistence type="predicted"/>
<comment type="caution">
    <text evidence="2">The sequence shown here is derived from an EMBL/GenBank/DDBJ whole genome shotgun (WGS) entry which is preliminary data.</text>
</comment>
<sequence length="281" mass="30315">MAFLRFLMGFLALGTVGYLALVLVVYLSQSSYLYPSASEPVPPGAAEKAGFEAVAIETEDGIRIHGWWKPPQPGRALILYFHGNGGNLLNRAERARMLTEEGRGLLLVSYRGYSGAGGTPSEEGLRRDALAAYRFLSSYDPARIVVYGESLGSGVGVRLASERRVGGVILDAPFTSVPDVARRVFWYLPVDLLARDRYRSIDRIGAIGAPLLILHGEEDGLIPVALGERLFAAAKEPKRFVALPGVDHVGVLEEGGLPHARALLAEVERSFASAASGLDRR</sequence>
<keyword evidence="1" id="KW-0812">Transmembrane</keyword>
<protein>
    <recommendedName>
        <fullName evidence="4">Serine aminopeptidase S33 domain-containing protein</fullName>
    </recommendedName>
</protein>
<dbReference type="OrthoDB" id="9798884at2"/>
<evidence type="ECO:0000313" key="3">
    <source>
        <dbReference type="Proteomes" id="UP000295122"/>
    </source>
</evidence>
<dbReference type="Proteomes" id="UP000295122">
    <property type="component" value="Unassembled WGS sequence"/>
</dbReference>
<feature type="transmembrane region" description="Helical" evidence="1">
    <location>
        <begin position="6"/>
        <end position="27"/>
    </location>
</feature>
<reference evidence="2 3" key="1">
    <citation type="submission" date="2019-03" db="EMBL/GenBank/DDBJ databases">
        <title>Genomic Encyclopedia of Type Strains, Phase IV (KMG-IV): sequencing the most valuable type-strain genomes for metagenomic binning, comparative biology and taxonomic classification.</title>
        <authorList>
            <person name="Goeker M."/>
        </authorList>
    </citation>
    <scope>NUCLEOTIDE SEQUENCE [LARGE SCALE GENOMIC DNA]</scope>
    <source>
        <strain evidence="2 3">DSM 25903</strain>
    </source>
</reference>
<dbReference type="PANTHER" id="PTHR12277">
    <property type="entry name" value="ALPHA/BETA HYDROLASE DOMAIN-CONTAINING PROTEIN"/>
    <property type="match status" value="1"/>
</dbReference>
<keyword evidence="1" id="KW-1133">Transmembrane helix</keyword>
<dbReference type="InterPro" id="IPR029058">
    <property type="entry name" value="AB_hydrolase_fold"/>
</dbReference>
<dbReference type="SUPFAM" id="SSF53474">
    <property type="entry name" value="alpha/beta-Hydrolases"/>
    <property type="match status" value="1"/>
</dbReference>
<dbReference type="EMBL" id="SNZR01000011">
    <property type="protein sequence ID" value="TDR93378.1"/>
    <property type="molecule type" value="Genomic_DNA"/>
</dbReference>
<name>A0A4R7C4R5_9HYPH</name>
<dbReference type="Gene3D" id="3.40.50.1820">
    <property type="entry name" value="alpha/beta hydrolase"/>
    <property type="match status" value="1"/>
</dbReference>
<evidence type="ECO:0000256" key="1">
    <source>
        <dbReference type="SAM" id="Phobius"/>
    </source>
</evidence>
<organism evidence="2 3">
    <name type="scientific">Enterovirga rhinocerotis</name>
    <dbReference type="NCBI Taxonomy" id="1339210"/>
    <lineage>
        <taxon>Bacteria</taxon>
        <taxon>Pseudomonadati</taxon>
        <taxon>Pseudomonadota</taxon>
        <taxon>Alphaproteobacteria</taxon>
        <taxon>Hyphomicrobiales</taxon>
        <taxon>Methylobacteriaceae</taxon>
        <taxon>Enterovirga</taxon>
    </lineage>
</organism>
<accession>A0A4R7C4R5</accession>
<evidence type="ECO:0008006" key="4">
    <source>
        <dbReference type="Google" id="ProtNLM"/>
    </source>
</evidence>
<evidence type="ECO:0000313" key="2">
    <source>
        <dbReference type="EMBL" id="TDR93378.1"/>
    </source>
</evidence>
<keyword evidence="1" id="KW-0472">Membrane</keyword>